<feature type="transmembrane region" description="Helical" evidence="1">
    <location>
        <begin position="428"/>
        <end position="445"/>
    </location>
</feature>
<feature type="transmembrane region" description="Helical" evidence="1">
    <location>
        <begin position="186"/>
        <end position="205"/>
    </location>
</feature>
<proteinExistence type="predicted"/>
<feature type="transmembrane region" description="Helical" evidence="1">
    <location>
        <begin position="12"/>
        <end position="29"/>
    </location>
</feature>
<feature type="transmembrane region" description="Helical" evidence="1">
    <location>
        <begin position="148"/>
        <end position="174"/>
    </location>
</feature>
<feature type="transmembrane region" description="Helical" evidence="1">
    <location>
        <begin position="113"/>
        <end position="142"/>
    </location>
</feature>
<feature type="transmembrane region" description="Helical" evidence="1">
    <location>
        <begin position="500"/>
        <end position="520"/>
    </location>
</feature>
<dbReference type="KEGG" id="sals:SLNWT_4301"/>
<keyword evidence="3" id="KW-1185">Reference proteome</keyword>
<feature type="transmembrane region" description="Helical" evidence="1">
    <location>
        <begin position="72"/>
        <end position="92"/>
    </location>
</feature>
<evidence type="ECO:0000313" key="3">
    <source>
        <dbReference type="Proteomes" id="UP000031523"/>
    </source>
</evidence>
<dbReference type="AlphaFoldDB" id="A0A0B5F2V9"/>
<feature type="transmembrane region" description="Helical" evidence="1">
    <location>
        <begin position="41"/>
        <end position="66"/>
    </location>
</feature>
<feature type="transmembrane region" description="Helical" evidence="1">
    <location>
        <begin position="394"/>
        <end position="416"/>
    </location>
</feature>
<dbReference type="Proteomes" id="UP000031523">
    <property type="component" value="Chromosome"/>
</dbReference>
<name>A0A0B5F2V9_STRA4</name>
<evidence type="ECO:0000256" key="1">
    <source>
        <dbReference type="SAM" id="Phobius"/>
    </source>
</evidence>
<keyword evidence="1" id="KW-1133">Transmembrane helix</keyword>
<feature type="transmembrane region" description="Helical" evidence="1">
    <location>
        <begin position="466"/>
        <end position="488"/>
    </location>
</feature>
<protein>
    <submittedName>
        <fullName evidence="2">Integral membrane transporter</fullName>
    </submittedName>
</protein>
<keyword evidence="1" id="KW-0812">Transmembrane</keyword>
<sequence length="541" mass="55957">MSAAAPEPGARLGAAALTPVFVRLRLSLLRGGLRQSAGRRAAYLASSAFTLLAAFFLSLGLVLLHGNAHADAVTVPLAALLALGWAVMPLFFPSGDETLDPSRLVMLPLRPAPLVRSLLVASLVGVGPLFSLCVLAASAVALARTPGAWALAVPAVPLALLVCVSLARAVAAANVRLLTSRRGRDLAVLSGLVIAVGAQLVNFGVQQLGSAGLERLEPVAEAVRWVPPAAALGAVASAGEGSYGSALAQLALCALALAGLLHLWRRSLERLMTAPDGSTLQSAAPDAVRGRGRDPLARLLPAGRTGTVMERSLRYVWRDPKTKAAWVTSLAIGLIVPVFNALQGTGSVYFACFAAGMLGIQMYNQFGQDTSAFWMVAMTISSPRDAYVELRGRALALLVITLPYATLVTVLTTALIGDWAVLPEVVGLSFALLGAMLATGAWSSARFAYSIPQEGHKNVAAGQAGLAWISVFGGMAAAAALCAPVLALDIWLHLADRAPAAWLLLPAGTAYGIGITLLGLRLAAPRTARRLPEILAAVSKG</sequence>
<feature type="transmembrane region" description="Helical" evidence="1">
    <location>
        <begin position="324"/>
        <end position="342"/>
    </location>
</feature>
<gene>
    <name evidence="2" type="ORF">SLNWT_4301</name>
</gene>
<feature type="transmembrane region" description="Helical" evidence="1">
    <location>
        <begin position="348"/>
        <end position="366"/>
    </location>
</feature>
<keyword evidence="1" id="KW-0472">Membrane</keyword>
<evidence type="ECO:0000313" key="2">
    <source>
        <dbReference type="EMBL" id="AJE84677.1"/>
    </source>
</evidence>
<dbReference type="EMBL" id="CP010519">
    <property type="protein sequence ID" value="AJE84677.1"/>
    <property type="molecule type" value="Genomic_DNA"/>
</dbReference>
<reference evidence="2 3" key="1">
    <citation type="submission" date="2015-01" db="EMBL/GenBank/DDBJ databases">
        <title>Enhanced salinomycin production by adjusting the supply of polyketide extender units in Streptomyce albus DSM 41398.</title>
        <authorList>
            <person name="Lu C."/>
        </authorList>
    </citation>
    <scope>NUCLEOTIDE SEQUENCE [LARGE SCALE GENOMIC DNA]</scope>
    <source>
        <strain evidence="3">ATCC 21838 / DSM 41398 / FERM P-419 / JCM 4703 / NBRC 107858</strain>
    </source>
</reference>
<organism evidence="2 3">
    <name type="scientific">Streptomyces albus (strain ATCC 21838 / DSM 41398 / FERM P-419 / JCM 4703 / NBRC 107858)</name>
    <dbReference type="NCBI Taxonomy" id="1081613"/>
    <lineage>
        <taxon>Bacteria</taxon>
        <taxon>Bacillati</taxon>
        <taxon>Actinomycetota</taxon>
        <taxon>Actinomycetes</taxon>
        <taxon>Kitasatosporales</taxon>
        <taxon>Streptomycetaceae</taxon>
        <taxon>Streptomyces</taxon>
    </lineage>
</organism>
<feature type="transmembrane region" description="Helical" evidence="1">
    <location>
        <begin position="246"/>
        <end position="264"/>
    </location>
</feature>
<accession>A0A0B5F2V9</accession>